<sequence length="218" mass="25489">MRCQGSTHAGVECLCSRRRAVQRPTLRESVRGNLQQLWRGRVAVGRDVRLRHVRPLRATRHKSVRVRLFVRLQLETFKTTLVRAHAQTGQLWLQTFVLAQSTAVLRQLLKNRRQLLAEPVERRRHLDRLEDVRMWQTVAPRRRTASPGEHQVAHGDLRRHAVPAPAWEHDGRRARLWQRCQRYLIVVIRQQFVWVLVLLAFVCLALSVLAQTVGNSRL</sequence>
<evidence type="ECO:0000313" key="2">
    <source>
        <dbReference type="EMBL" id="KAK2194088.1"/>
    </source>
</evidence>
<evidence type="ECO:0000256" key="1">
    <source>
        <dbReference type="SAM" id="Phobius"/>
    </source>
</evidence>
<organism evidence="2 3">
    <name type="scientific">Ridgeia piscesae</name>
    <name type="common">Tubeworm</name>
    <dbReference type="NCBI Taxonomy" id="27915"/>
    <lineage>
        <taxon>Eukaryota</taxon>
        <taxon>Metazoa</taxon>
        <taxon>Spiralia</taxon>
        <taxon>Lophotrochozoa</taxon>
        <taxon>Annelida</taxon>
        <taxon>Polychaeta</taxon>
        <taxon>Sedentaria</taxon>
        <taxon>Canalipalpata</taxon>
        <taxon>Sabellida</taxon>
        <taxon>Siboglinidae</taxon>
        <taxon>Ridgeia</taxon>
    </lineage>
</organism>
<dbReference type="Proteomes" id="UP001209878">
    <property type="component" value="Unassembled WGS sequence"/>
</dbReference>
<keyword evidence="1" id="KW-1133">Transmembrane helix</keyword>
<proteinExistence type="predicted"/>
<gene>
    <name evidence="2" type="ORF">NP493_2g01013</name>
</gene>
<feature type="transmembrane region" description="Helical" evidence="1">
    <location>
        <begin position="192"/>
        <end position="213"/>
    </location>
</feature>
<dbReference type="EMBL" id="JAODUO010000002">
    <property type="protein sequence ID" value="KAK2194088.1"/>
    <property type="molecule type" value="Genomic_DNA"/>
</dbReference>
<evidence type="ECO:0000313" key="3">
    <source>
        <dbReference type="Proteomes" id="UP001209878"/>
    </source>
</evidence>
<name>A0AAD9PG16_RIDPI</name>
<dbReference type="AlphaFoldDB" id="A0AAD9PG16"/>
<accession>A0AAD9PG16</accession>
<keyword evidence="3" id="KW-1185">Reference proteome</keyword>
<keyword evidence="1" id="KW-0812">Transmembrane</keyword>
<reference evidence="2" key="1">
    <citation type="journal article" date="2023" name="Mol. Biol. Evol.">
        <title>Third-Generation Sequencing Reveals the Adaptive Role of the Epigenome in Three Deep-Sea Polychaetes.</title>
        <authorList>
            <person name="Perez M."/>
            <person name="Aroh O."/>
            <person name="Sun Y."/>
            <person name="Lan Y."/>
            <person name="Juniper S.K."/>
            <person name="Young C.R."/>
            <person name="Angers B."/>
            <person name="Qian P.Y."/>
        </authorList>
    </citation>
    <scope>NUCLEOTIDE SEQUENCE</scope>
    <source>
        <strain evidence="2">R07B-5</strain>
    </source>
</reference>
<keyword evidence="1" id="KW-0472">Membrane</keyword>
<protein>
    <submittedName>
        <fullName evidence="2">Uncharacterized protein</fullName>
    </submittedName>
</protein>
<comment type="caution">
    <text evidence="2">The sequence shown here is derived from an EMBL/GenBank/DDBJ whole genome shotgun (WGS) entry which is preliminary data.</text>
</comment>